<gene>
    <name evidence="1" type="ORF">PCOR1329_LOCUS4681</name>
</gene>
<comment type="caution">
    <text evidence="1">The sequence shown here is derived from an EMBL/GenBank/DDBJ whole genome shotgun (WGS) entry which is preliminary data.</text>
</comment>
<feature type="non-terminal residue" evidence="1">
    <location>
        <position position="1"/>
    </location>
</feature>
<evidence type="ECO:0000313" key="2">
    <source>
        <dbReference type="Proteomes" id="UP001189429"/>
    </source>
</evidence>
<organism evidence="1 2">
    <name type="scientific">Prorocentrum cordatum</name>
    <dbReference type="NCBI Taxonomy" id="2364126"/>
    <lineage>
        <taxon>Eukaryota</taxon>
        <taxon>Sar</taxon>
        <taxon>Alveolata</taxon>
        <taxon>Dinophyceae</taxon>
        <taxon>Prorocentrales</taxon>
        <taxon>Prorocentraceae</taxon>
        <taxon>Prorocentrum</taxon>
    </lineage>
</organism>
<dbReference type="Proteomes" id="UP001189429">
    <property type="component" value="Unassembled WGS sequence"/>
</dbReference>
<proteinExistence type="predicted"/>
<evidence type="ECO:0000313" key="1">
    <source>
        <dbReference type="EMBL" id="CAK0794815.1"/>
    </source>
</evidence>
<reference evidence="1" key="1">
    <citation type="submission" date="2023-10" db="EMBL/GenBank/DDBJ databases">
        <authorList>
            <person name="Chen Y."/>
            <person name="Shah S."/>
            <person name="Dougan E. K."/>
            <person name="Thang M."/>
            <person name="Chan C."/>
        </authorList>
    </citation>
    <scope>NUCLEOTIDE SEQUENCE [LARGE SCALE GENOMIC DNA]</scope>
</reference>
<keyword evidence="2" id="KW-1185">Reference proteome</keyword>
<accession>A0ABN9PT63</accession>
<name>A0ABN9PT63_9DINO</name>
<sequence length="192" mass="20106">GKGKSSLTCSVCRAPRSTDLGARRLDQAVTNMHQQVLQAQQQQQDLLRQCQEYEQRFPELVAAQEAPLHGAASHWATGPMLSTRQFGVDLGSTMATTRERLTGGVRSTPRTSITGPALPFRQTSISPARCMGASVALRPLLQGGAATASAPGLHPPLCTAAPFCSAVWQAAVPVACVAAQNRALDPVPAGPG</sequence>
<protein>
    <submittedName>
        <fullName evidence="1">Uncharacterized protein</fullName>
    </submittedName>
</protein>
<feature type="non-terminal residue" evidence="1">
    <location>
        <position position="192"/>
    </location>
</feature>
<dbReference type="EMBL" id="CAUYUJ010001215">
    <property type="protein sequence ID" value="CAK0794815.1"/>
    <property type="molecule type" value="Genomic_DNA"/>
</dbReference>